<gene>
    <name evidence="1" type="ORF">ANE_LOCUS23840</name>
</gene>
<accession>A0A565CIM8</accession>
<evidence type="ECO:0000313" key="1">
    <source>
        <dbReference type="EMBL" id="VVB13396.1"/>
    </source>
</evidence>
<evidence type="ECO:0000313" key="2">
    <source>
        <dbReference type="Proteomes" id="UP000489600"/>
    </source>
</evidence>
<sequence>MEPDQDQEYFSCSGTLLVSNMDQEYFRMEPNIYVLFRFNVSGVRRLRDMSISRFSARSFDIHRLDDYLRLSGGTNRFEEELIDILRHVGPVYRMGDYVF</sequence>
<organism evidence="1 2">
    <name type="scientific">Arabis nemorensis</name>
    <dbReference type="NCBI Taxonomy" id="586526"/>
    <lineage>
        <taxon>Eukaryota</taxon>
        <taxon>Viridiplantae</taxon>
        <taxon>Streptophyta</taxon>
        <taxon>Embryophyta</taxon>
        <taxon>Tracheophyta</taxon>
        <taxon>Spermatophyta</taxon>
        <taxon>Magnoliopsida</taxon>
        <taxon>eudicotyledons</taxon>
        <taxon>Gunneridae</taxon>
        <taxon>Pentapetalae</taxon>
        <taxon>rosids</taxon>
        <taxon>malvids</taxon>
        <taxon>Brassicales</taxon>
        <taxon>Brassicaceae</taxon>
        <taxon>Arabideae</taxon>
        <taxon>Arabis</taxon>
    </lineage>
</organism>
<dbReference type="AlphaFoldDB" id="A0A565CIM8"/>
<dbReference type="EMBL" id="CABITT030000008">
    <property type="protein sequence ID" value="VVB13396.1"/>
    <property type="molecule type" value="Genomic_DNA"/>
</dbReference>
<keyword evidence="2" id="KW-1185">Reference proteome</keyword>
<comment type="caution">
    <text evidence="1">The sequence shown here is derived from an EMBL/GenBank/DDBJ whole genome shotgun (WGS) entry which is preliminary data.</text>
</comment>
<proteinExistence type="predicted"/>
<name>A0A565CIM8_9BRAS</name>
<reference evidence="1" key="1">
    <citation type="submission" date="2019-07" db="EMBL/GenBank/DDBJ databases">
        <authorList>
            <person name="Dittberner H."/>
        </authorList>
    </citation>
    <scope>NUCLEOTIDE SEQUENCE [LARGE SCALE GENOMIC DNA]</scope>
</reference>
<protein>
    <submittedName>
        <fullName evidence="1">Uncharacterized protein</fullName>
    </submittedName>
</protein>
<dbReference type="Proteomes" id="UP000489600">
    <property type="component" value="Unassembled WGS sequence"/>
</dbReference>